<comment type="caution">
    <text evidence="2">The sequence shown here is derived from an EMBL/GenBank/DDBJ whole genome shotgun (WGS) entry which is preliminary data.</text>
</comment>
<proteinExistence type="predicted"/>
<name>A0AAV7R1F7_PLEWA</name>
<evidence type="ECO:0000313" key="2">
    <source>
        <dbReference type="EMBL" id="KAJ1145627.1"/>
    </source>
</evidence>
<dbReference type="EMBL" id="JANPWB010000010">
    <property type="protein sequence ID" value="KAJ1145627.1"/>
    <property type="molecule type" value="Genomic_DNA"/>
</dbReference>
<evidence type="ECO:0000256" key="1">
    <source>
        <dbReference type="SAM" id="MobiDB-lite"/>
    </source>
</evidence>
<reference evidence="2" key="1">
    <citation type="journal article" date="2022" name="bioRxiv">
        <title>Sequencing and chromosome-scale assembly of the giantPleurodeles waltlgenome.</title>
        <authorList>
            <person name="Brown T."/>
            <person name="Elewa A."/>
            <person name="Iarovenko S."/>
            <person name="Subramanian E."/>
            <person name="Araus A.J."/>
            <person name="Petzold A."/>
            <person name="Susuki M."/>
            <person name="Suzuki K.-i.T."/>
            <person name="Hayashi T."/>
            <person name="Toyoda A."/>
            <person name="Oliveira C."/>
            <person name="Osipova E."/>
            <person name="Leigh N.D."/>
            <person name="Simon A."/>
            <person name="Yun M.H."/>
        </authorList>
    </citation>
    <scope>NUCLEOTIDE SEQUENCE</scope>
    <source>
        <strain evidence="2">20211129_DDA</strain>
        <tissue evidence="2">Liver</tissue>
    </source>
</reference>
<keyword evidence="3" id="KW-1185">Reference proteome</keyword>
<organism evidence="2 3">
    <name type="scientific">Pleurodeles waltl</name>
    <name type="common">Iberian ribbed newt</name>
    <dbReference type="NCBI Taxonomy" id="8319"/>
    <lineage>
        <taxon>Eukaryota</taxon>
        <taxon>Metazoa</taxon>
        <taxon>Chordata</taxon>
        <taxon>Craniata</taxon>
        <taxon>Vertebrata</taxon>
        <taxon>Euteleostomi</taxon>
        <taxon>Amphibia</taxon>
        <taxon>Batrachia</taxon>
        <taxon>Caudata</taxon>
        <taxon>Salamandroidea</taxon>
        <taxon>Salamandridae</taxon>
        <taxon>Pleurodelinae</taxon>
        <taxon>Pleurodeles</taxon>
    </lineage>
</organism>
<dbReference type="Proteomes" id="UP001066276">
    <property type="component" value="Chromosome 6"/>
</dbReference>
<feature type="compositionally biased region" description="Polar residues" evidence="1">
    <location>
        <begin position="54"/>
        <end position="67"/>
    </location>
</feature>
<gene>
    <name evidence="2" type="ORF">NDU88_011913</name>
</gene>
<feature type="region of interest" description="Disordered" evidence="1">
    <location>
        <begin position="47"/>
        <end position="68"/>
    </location>
</feature>
<protein>
    <submittedName>
        <fullName evidence="2">Uncharacterized protein</fullName>
    </submittedName>
</protein>
<dbReference type="AlphaFoldDB" id="A0AAV7R1F7"/>
<accession>A0AAV7R1F7</accession>
<sequence length="80" mass="8757">MLCSMPRSGCKSRGARAAEEGYQLHCSRTMRQPHITRCSCRVCADPKATPPGPTTNAPKRQSASTGQFHEPCLNYTASHH</sequence>
<evidence type="ECO:0000313" key="3">
    <source>
        <dbReference type="Proteomes" id="UP001066276"/>
    </source>
</evidence>